<dbReference type="Proteomes" id="UP000824072">
    <property type="component" value="Unassembled WGS sequence"/>
</dbReference>
<dbReference type="GO" id="GO:0046872">
    <property type="term" value="F:metal ion binding"/>
    <property type="evidence" value="ECO:0007669"/>
    <property type="project" value="UniProtKB-KW"/>
</dbReference>
<evidence type="ECO:0000256" key="5">
    <source>
        <dbReference type="ARBA" id="ARBA00023277"/>
    </source>
</evidence>
<proteinExistence type="inferred from homology"/>
<dbReference type="GO" id="GO:0047828">
    <property type="term" value="F:D-lyxose ketol-isomerase activity"/>
    <property type="evidence" value="ECO:0007669"/>
    <property type="project" value="UniProtKB-EC"/>
</dbReference>
<evidence type="ECO:0000313" key="10">
    <source>
        <dbReference type="Proteomes" id="UP000824072"/>
    </source>
</evidence>
<dbReference type="EC" id="5.3.1.15" evidence="8"/>
<keyword evidence="4 9" id="KW-0413">Isomerase</keyword>
<evidence type="ECO:0000256" key="4">
    <source>
        <dbReference type="ARBA" id="ARBA00023235"/>
    </source>
</evidence>
<evidence type="ECO:0000313" key="9">
    <source>
        <dbReference type="EMBL" id="HIU34487.1"/>
    </source>
</evidence>
<keyword evidence="5" id="KW-0119">Carbohydrate metabolism</keyword>
<comment type="caution">
    <text evidence="9">The sequence shown here is derived from an EMBL/GenBank/DDBJ whole genome shotgun (WGS) entry which is preliminary data.</text>
</comment>
<evidence type="ECO:0000256" key="3">
    <source>
        <dbReference type="ARBA" id="ARBA00023211"/>
    </source>
</evidence>
<dbReference type="AlphaFoldDB" id="A0A9D1IBZ8"/>
<evidence type="ECO:0000256" key="6">
    <source>
        <dbReference type="ARBA" id="ARBA00044907"/>
    </source>
</evidence>
<evidence type="ECO:0000256" key="2">
    <source>
        <dbReference type="ARBA" id="ARBA00022723"/>
    </source>
</evidence>
<dbReference type="Pfam" id="PF07385">
    <property type="entry name" value="Lyx_isomer"/>
    <property type="match status" value="1"/>
</dbReference>
<reference evidence="9" key="1">
    <citation type="submission" date="2020-10" db="EMBL/GenBank/DDBJ databases">
        <authorList>
            <person name="Gilroy R."/>
        </authorList>
    </citation>
    <scope>NUCLEOTIDE SEQUENCE</scope>
    <source>
        <strain evidence="9">ChiHcec3-11533</strain>
    </source>
</reference>
<sequence>MKRSEIDRHIDWAIDLCKRLHFAMPSFAYWTEKEWEDRKAETEHLINVMQGWDVTDYASNDFDKIGAVLFTLRNGNVYDPTKGTPYCEKIIAMKAGQLLPMHFHYSKTEDIINRAGGTLCVQVYNSKSEAEGYAVDTESDVHLRLDGKPVTIPAGGWVEVSNGNSITLFPYIYHQFIAKKEDGDLIVGEVSSINDDRKDNHFATPFTFDPIVEDVPAKHHLCNGYLQK</sequence>
<comment type="cofactor">
    <cofactor evidence="1">
        <name>Mn(2+)</name>
        <dbReference type="ChEBI" id="CHEBI:29035"/>
    </cofactor>
</comment>
<keyword evidence="2" id="KW-0479">Metal-binding</keyword>
<dbReference type="Gene3D" id="2.60.120.10">
    <property type="entry name" value="Jelly Rolls"/>
    <property type="match status" value="1"/>
</dbReference>
<organism evidence="9 10">
    <name type="scientific">Candidatus Pullichristensenella excrementigallinarum</name>
    <dbReference type="NCBI Taxonomy" id="2840907"/>
    <lineage>
        <taxon>Bacteria</taxon>
        <taxon>Bacillati</taxon>
        <taxon>Bacillota</taxon>
        <taxon>Clostridia</taxon>
        <taxon>Candidatus Pullichristensenella</taxon>
    </lineage>
</organism>
<dbReference type="InterPro" id="IPR010864">
    <property type="entry name" value="D-lyxose_isomer"/>
</dbReference>
<comment type="catalytic activity">
    <reaction evidence="6">
        <text>D-lyxose = D-xylulose</text>
        <dbReference type="Rhea" id="RHEA:14201"/>
        <dbReference type="ChEBI" id="CHEBI:16789"/>
        <dbReference type="ChEBI" id="CHEBI:17140"/>
        <dbReference type="EC" id="5.3.1.15"/>
    </reaction>
</comment>
<keyword evidence="3" id="KW-0464">Manganese</keyword>
<dbReference type="CDD" id="cd20309">
    <property type="entry name" value="cupin_EcSI"/>
    <property type="match status" value="1"/>
</dbReference>
<dbReference type="InterPro" id="IPR047581">
    <property type="entry name" value="EcSI_cupin"/>
</dbReference>
<reference evidence="9" key="2">
    <citation type="journal article" date="2021" name="PeerJ">
        <title>Extensive microbial diversity within the chicken gut microbiome revealed by metagenomics and culture.</title>
        <authorList>
            <person name="Gilroy R."/>
            <person name="Ravi A."/>
            <person name="Getino M."/>
            <person name="Pursley I."/>
            <person name="Horton D.L."/>
            <person name="Alikhan N.F."/>
            <person name="Baker D."/>
            <person name="Gharbi K."/>
            <person name="Hall N."/>
            <person name="Watson M."/>
            <person name="Adriaenssens E.M."/>
            <person name="Foster-Nyarko E."/>
            <person name="Jarju S."/>
            <person name="Secka A."/>
            <person name="Antonio M."/>
            <person name="Oren A."/>
            <person name="Chaudhuri R.R."/>
            <person name="La Ragione R."/>
            <person name="Hildebrand F."/>
            <person name="Pallen M.J."/>
        </authorList>
    </citation>
    <scope>NUCLEOTIDE SEQUENCE</scope>
    <source>
        <strain evidence="9">ChiHcec3-11533</strain>
    </source>
</reference>
<evidence type="ECO:0000256" key="7">
    <source>
        <dbReference type="ARBA" id="ARBA00044951"/>
    </source>
</evidence>
<gene>
    <name evidence="9" type="ORF">IAB02_07990</name>
</gene>
<accession>A0A9D1IBZ8</accession>
<evidence type="ECO:0000256" key="1">
    <source>
        <dbReference type="ARBA" id="ARBA00001936"/>
    </source>
</evidence>
<dbReference type="EMBL" id="DVMU01000181">
    <property type="protein sequence ID" value="HIU34487.1"/>
    <property type="molecule type" value="Genomic_DNA"/>
</dbReference>
<name>A0A9D1IBZ8_9FIRM</name>
<comment type="similarity">
    <text evidence="7">Belongs to the D-lyxose ketol-isomerase family.</text>
</comment>
<evidence type="ECO:0000256" key="8">
    <source>
        <dbReference type="ARBA" id="ARBA00044972"/>
    </source>
</evidence>
<protein>
    <recommendedName>
        <fullName evidence="8">D-lyxose ketol-isomerase</fullName>
        <ecNumber evidence="8">5.3.1.15</ecNumber>
    </recommendedName>
</protein>
<dbReference type="InterPro" id="IPR014710">
    <property type="entry name" value="RmlC-like_jellyroll"/>
</dbReference>